<evidence type="ECO:0000256" key="7">
    <source>
        <dbReference type="SAM" id="MobiDB-lite"/>
    </source>
</evidence>
<dbReference type="InterPro" id="IPR003370">
    <property type="entry name" value="Chromate_transpt"/>
</dbReference>
<comment type="subcellular location">
    <subcellularLocation>
        <location evidence="1">Cell membrane</location>
        <topology evidence="1">Multi-pass membrane protein</topology>
    </subcellularLocation>
</comment>
<dbReference type="PANTHER" id="PTHR43663:SF1">
    <property type="entry name" value="CHROMATE TRANSPORTER"/>
    <property type="match status" value="1"/>
</dbReference>
<dbReference type="GO" id="GO:0005886">
    <property type="term" value="C:plasma membrane"/>
    <property type="evidence" value="ECO:0007669"/>
    <property type="project" value="UniProtKB-SubCell"/>
</dbReference>
<keyword evidence="4 8" id="KW-0812">Transmembrane</keyword>
<dbReference type="Pfam" id="PF02417">
    <property type="entry name" value="Chromate_transp"/>
    <property type="match status" value="1"/>
</dbReference>
<protein>
    <submittedName>
        <fullName evidence="9">Chromate transporter</fullName>
    </submittedName>
</protein>
<evidence type="ECO:0000313" key="9">
    <source>
        <dbReference type="EMBL" id="ABQ31115.1"/>
    </source>
</evidence>
<comment type="similarity">
    <text evidence="2">Belongs to the chromate ion transporter (CHR) (TC 2.A.51) family.</text>
</comment>
<feature type="compositionally biased region" description="Basic residues" evidence="7">
    <location>
        <begin position="92"/>
        <end position="103"/>
    </location>
</feature>
<feature type="compositionally biased region" description="Basic and acidic residues" evidence="7">
    <location>
        <begin position="111"/>
        <end position="128"/>
    </location>
</feature>
<name>A5FZT3_ACICJ</name>
<feature type="transmembrane region" description="Helical" evidence="8">
    <location>
        <begin position="294"/>
        <end position="315"/>
    </location>
</feature>
<evidence type="ECO:0000313" key="10">
    <source>
        <dbReference type="Proteomes" id="UP000000245"/>
    </source>
</evidence>
<gene>
    <name evidence="9" type="ordered locus">Acry_1914</name>
</gene>
<dbReference type="eggNOG" id="COG2059">
    <property type="taxonomic scope" value="Bacteria"/>
</dbReference>
<keyword evidence="6 8" id="KW-0472">Membrane</keyword>
<sequence length="361" mass="39904">MRDPSAQHLNRCFQSRVADRPPQPLAILAAHLKRERRRRHLGGGDVRPDMVLRLRRPAQQRDAVRPDHRARPHRPVAMPPPHRLDRADHRDRARQRQQQRHRGQERAGPGRVHEHERRREAEQQDHQCHRQGRAGLRRPRAQREVVLQLVPIVAPVIAHLRKLPERRRFVDHPPRGIVTAMDPESPRPGLAELFAGFFAAGLSGFGGVLPFARRIMVERRGWLTGAEFADLFSLCQFLPGPNVVNLAAAFGARQRGPKGAVVAIAGLLAAPVVIVIALGAVYERIGGIPLVHHALLGLAAGAAGLFAAAALRIAWPVLHRPARAAIVGLAFVLFGVLHLALPVVIGIATPLSVLLAWRFRA</sequence>
<feature type="transmembrane region" description="Helical" evidence="8">
    <location>
        <begin position="260"/>
        <end position="282"/>
    </location>
</feature>
<evidence type="ECO:0000256" key="4">
    <source>
        <dbReference type="ARBA" id="ARBA00022692"/>
    </source>
</evidence>
<keyword evidence="3" id="KW-1003">Cell membrane</keyword>
<dbReference type="InterPro" id="IPR052518">
    <property type="entry name" value="CHR_Transporter"/>
</dbReference>
<evidence type="ECO:0000256" key="8">
    <source>
        <dbReference type="SAM" id="Phobius"/>
    </source>
</evidence>
<dbReference type="HOGENOM" id="CLU_766435_0_0_5"/>
<dbReference type="KEGG" id="acr:Acry_1914"/>
<feature type="compositionally biased region" description="Basic residues" evidence="7">
    <location>
        <begin position="129"/>
        <end position="139"/>
    </location>
</feature>
<dbReference type="Proteomes" id="UP000000245">
    <property type="component" value="Chromosome"/>
</dbReference>
<dbReference type="PANTHER" id="PTHR43663">
    <property type="entry name" value="CHROMATE TRANSPORT PROTEIN-RELATED"/>
    <property type="match status" value="1"/>
</dbReference>
<dbReference type="GO" id="GO:0015109">
    <property type="term" value="F:chromate transmembrane transporter activity"/>
    <property type="evidence" value="ECO:0007669"/>
    <property type="project" value="InterPro"/>
</dbReference>
<reference evidence="9 10" key="1">
    <citation type="submission" date="2007-05" db="EMBL/GenBank/DDBJ databases">
        <title>Complete sequence of chromosome of Acidiphilium cryptum JF-5.</title>
        <authorList>
            <consortium name="US DOE Joint Genome Institute"/>
            <person name="Copeland A."/>
            <person name="Lucas S."/>
            <person name="Lapidus A."/>
            <person name="Barry K."/>
            <person name="Detter J.C."/>
            <person name="Glavina del Rio T."/>
            <person name="Hammon N."/>
            <person name="Israni S."/>
            <person name="Dalin E."/>
            <person name="Tice H."/>
            <person name="Pitluck S."/>
            <person name="Sims D."/>
            <person name="Brettin T."/>
            <person name="Bruce D."/>
            <person name="Han C."/>
            <person name="Schmutz J."/>
            <person name="Larimer F."/>
            <person name="Land M."/>
            <person name="Hauser L."/>
            <person name="Kyrpides N."/>
            <person name="Kim E."/>
            <person name="Magnuson T."/>
            <person name="Richardson P."/>
        </authorList>
    </citation>
    <scope>NUCLEOTIDE SEQUENCE [LARGE SCALE GENOMIC DNA]</scope>
    <source>
        <strain evidence="9 10">JF-5</strain>
    </source>
</reference>
<feature type="transmembrane region" description="Helical" evidence="8">
    <location>
        <begin position="193"/>
        <end position="212"/>
    </location>
</feature>
<evidence type="ECO:0000256" key="6">
    <source>
        <dbReference type="ARBA" id="ARBA00023136"/>
    </source>
</evidence>
<evidence type="ECO:0000256" key="5">
    <source>
        <dbReference type="ARBA" id="ARBA00022989"/>
    </source>
</evidence>
<dbReference type="STRING" id="349163.Acry_1914"/>
<feature type="region of interest" description="Disordered" evidence="7">
    <location>
        <begin position="38"/>
        <end position="139"/>
    </location>
</feature>
<proteinExistence type="inferred from homology"/>
<dbReference type="AlphaFoldDB" id="A5FZT3"/>
<keyword evidence="10" id="KW-1185">Reference proteome</keyword>
<dbReference type="EMBL" id="CP000697">
    <property type="protein sequence ID" value="ABQ31115.1"/>
    <property type="molecule type" value="Genomic_DNA"/>
</dbReference>
<feature type="transmembrane region" description="Helical" evidence="8">
    <location>
        <begin position="327"/>
        <end position="357"/>
    </location>
</feature>
<feature type="compositionally biased region" description="Basic and acidic residues" evidence="7">
    <location>
        <begin position="82"/>
        <end position="91"/>
    </location>
</feature>
<evidence type="ECO:0000256" key="1">
    <source>
        <dbReference type="ARBA" id="ARBA00004651"/>
    </source>
</evidence>
<evidence type="ECO:0000256" key="3">
    <source>
        <dbReference type="ARBA" id="ARBA00022475"/>
    </source>
</evidence>
<keyword evidence="5 8" id="KW-1133">Transmembrane helix</keyword>
<evidence type="ECO:0000256" key="2">
    <source>
        <dbReference type="ARBA" id="ARBA00005262"/>
    </source>
</evidence>
<organism evidence="9 10">
    <name type="scientific">Acidiphilium cryptum (strain JF-5)</name>
    <dbReference type="NCBI Taxonomy" id="349163"/>
    <lineage>
        <taxon>Bacteria</taxon>
        <taxon>Pseudomonadati</taxon>
        <taxon>Pseudomonadota</taxon>
        <taxon>Alphaproteobacteria</taxon>
        <taxon>Acetobacterales</taxon>
        <taxon>Acidocellaceae</taxon>
        <taxon>Acidiphilium</taxon>
    </lineage>
</organism>
<accession>A5FZT3</accession>